<keyword evidence="1" id="KW-1133">Transmembrane helix</keyword>
<feature type="transmembrane region" description="Helical" evidence="1">
    <location>
        <begin position="49"/>
        <end position="71"/>
    </location>
</feature>
<gene>
    <name evidence="2" type="ORF">ACFQ07_03995</name>
</gene>
<dbReference type="EMBL" id="JBHTIR010000399">
    <property type="protein sequence ID" value="MFD0851363.1"/>
    <property type="molecule type" value="Genomic_DNA"/>
</dbReference>
<keyword evidence="3" id="KW-1185">Reference proteome</keyword>
<dbReference type="Gene3D" id="1.20.1740.10">
    <property type="entry name" value="Amino acid/polyamine transporter I"/>
    <property type="match status" value="1"/>
</dbReference>
<protein>
    <recommendedName>
        <fullName evidence="4">Amino acid permease</fullName>
    </recommendedName>
</protein>
<comment type="caution">
    <text evidence="2">The sequence shown here is derived from an EMBL/GenBank/DDBJ whole genome shotgun (WGS) entry which is preliminary data.</text>
</comment>
<evidence type="ECO:0008006" key="4">
    <source>
        <dbReference type="Google" id="ProtNLM"/>
    </source>
</evidence>
<sequence>MDVAHPPKHQLRSNAVKARHLVFFVVAAAAPLTVSAGFLPLGFLAGGTMLPAAFLIAGAAYALFSVGFIAMSRHVTDAGAFSAYIEKGLGRTAGAGAAMVVWTGYTLGQIGFAAARRCG</sequence>
<accession>A0ABW3CAP4</accession>
<dbReference type="Proteomes" id="UP001597083">
    <property type="component" value="Unassembled WGS sequence"/>
</dbReference>
<evidence type="ECO:0000256" key="1">
    <source>
        <dbReference type="SAM" id="Phobius"/>
    </source>
</evidence>
<keyword evidence="1" id="KW-0472">Membrane</keyword>
<keyword evidence="1" id="KW-0812">Transmembrane</keyword>
<evidence type="ECO:0000313" key="3">
    <source>
        <dbReference type="Proteomes" id="UP001597083"/>
    </source>
</evidence>
<name>A0ABW3CAP4_9ACTN</name>
<evidence type="ECO:0000313" key="2">
    <source>
        <dbReference type="EMBL" id="MFD0851363.1"/>
    </source>
</evidence>
<organism evidence="2 3">
    <name type="scientific">Actinomadura adrarensis</name>
    <dbReference type="NCBI Taxonomy" id="1819600"/>
    <lineage>
        <taxon>Bacteria</taxon>
        <taxon>Bacillati</taxon>
        <taxon>Actinomycetota</taxon>
        <taxon>Actinomycetes</taxon>
        <taxon>Streptosporangiales</taxon>
        <taxon>Thermomonosporaceae</taxon>
        <taxon>Actinomadura</taxon>
    </lineage>
</organism>
<reference evidence="3" key="1">
    <citation type="journal article" date="2019" name="Int. J. Syst. Evol. Microbiol.">
        <title>The Global Catalogue of Microorganisms (GCM) 10K type strain sequencing project: providing services to taxonomists for standard genome sequencing and annotation.</title>
        <authorList>
            <consortium name="The Broad Institute Genomics Platform"/>
            <consortium name="The Broad Institute Genome Sequencing Center for Infectious Disease"/>
            <person name="Wu L."/>
            <person name="Ma J."/>
        </authorList>
    </citation>
    <scope>NUCLEOTIDE SEQUENCE [LARGE SCALE GENOMIC DNA]</scope>
    <source>
        <strain evidence="3">JCM 31696</strain>
    </source>
</reference>
<feature type="transmembrane region" description="Helical" evidence="1">
    <location>
        <begin position="21"/>
        <end position="43"/>
    </location>
</feature>
<proteinExistence type="predicted"/>